<comment type="caution">
    <text evidence="2">The sequence shown here is derived from an EMBL/GenBank/DDBJ whole genome shotgun (WGS) entry which is preliminary data.</text>
</comment>
<dbReference type="AlphaFoldDB" id="A0A9C9TJL9"/>
<evidence type="ECO:0000313" key="3">
    <source>
        <dbReference type="Proteomes" id="UP000885680"/>
    </source>
</evidence>
<feature type="region of interest" description="Disordered" evidence="1">
    <location>
        <begin position="130"/>
        <end position="153"/>
    </location>
</feature>
<dbReference type="EMBL" id="DRGN01000308">
    <property type="protein sequence ID" value="HEU02926.1"/>
    <property type="molecule type" value="Genomic_DNA"/>
</dbReference>
<gene>
    <name evidence="2" type="ORF">ENH89_21940</name>
</gene>
<sequence>MARVEQGFDPEADTADETAMGWAYRLFARKGLNATLDETDRHSFRQAGIDPEAMTLLEATVERMKSNGEATPSKARLAEVIQVSGAELTAGTVAQATPVYLRALGEALLRTEERYRFDALDFGALTEPTRTRREMSDAEITHRPETGRQGLAEPVPVTTPQAMTASSQPRTSAAVDNSDVAEATPWTASADSVKAVGEKLINQKLGDGLWDDKTARQARMIFDLFDRFLREEALITALSDLCQTHLDAFDAFLRTLFKSYGKSPKDRQRSVAALRLESARRPETERGLSGATRNRHLTFLGQLLRRGKSAGIVIDTQLDLTEFRARKAKRGRDDRPVPTHAQIESFFHMPVFTGCREWNDIHGTVRNSVCGRA</sequence>
<organism evidence="2 3">
    <name type="scientific">Aurantimonas coralicida</name>
    <dbReference type="NCBI Taxonomy" id="182270"/>
    <lineage>
        <taxon>Bacteria</taxon>
        <taxon>Pseudomonadati</taxon>
        <taxon>Pseudomonadota</taxon>
        <taxon>Alphaproteobacteria</taxon>
        <taxon>Hyphomicrobiales</taxon>
        <taxon>Aurantimonadaceae</taxon>
        <taxon>Aurantimonas</taxon>
    </lineage>
</organism>
<reference evidence="2" key="1">
    <citation type="journal article" date="2020" name="mSystems">
        <title>Genome- and Community-Level Interaction Insights into Carbon Utilization and Element Cycling Functions of Hydrothermarchaeota in Hydrothermal Sediment.</title>
        <authorList>
            <person name="Zhou Z."/>
            <person name="Liu Y."/>
            <person name="Xu W."/>
            <person name="Pan J."/>
            <person name="Luo Z.H."/>
            <person name="Li M."/>
        </authorList>
    </citation>
    <scope>NUCLEOTIDE SEQUENCE</scope>
    <source>
        <strain evidence="2">HyVt-347</strain>
    </source>
</reference>
<evidence type="ECO:0000256" key="1">
    <source>
        <dbReference type="SAM" id="MobiDB-lite"/>
    </source>
</evidence>
<protein>
    <submittedName>
        <fullName evidence="2">Uncharacterized protein</fullName>
    </submittedName>
</protein>
<name>A0A9C9TJL9_9HYPH</name>
<evidence type="ECO:0000313" key="2">
    <source>
        <dbReference type="EMBL" id="HEU02926.1"/>
    </source>
</evidence>
<dbReference type="Proteomes" id="UP000885680">
    <property type="component" value="Unassembled WGS sequence"/>
</dbReference>
<proteinExistence type="predicted"/>
<feature type="compositionally biased region" description="Basic and acidic residues" evidence="1">
    <location>
        <begin position="130"/>
        <end position="146"/>
    </location>
</feature>
<accession>A0A9C9TJL9</accession>